<protein>
    <submittedName>
        <fullName evidence="1">Uncharacterized protein</fullName>
    </submittedName>
</protein>
<evidence type="ECO:0000313" key="1">
    <source>
        <dbReference type="EMBL" id="KYD11367.1"/>
    </source>
</evidence>
<sequence>MLVPMNTNVKGINKLIIRKFSTSFMYKPFAAISIYIETIKFL</sequence>
<dbReference type="EMBL" id="LQYN01000007">
    <property type="protein sequence ID" value="KYD11367.1"/>
    <property type="molecule type" value="Genomic_DNA"/>
</dbReference>
<proteinExistence type="predicted"/>
<gene>
    <name evidence="1" type="ORF">B4102_1793</name>
</gene>
<dbReference type="PATRIC" id="fig|46224.3.peg.4098"/>
<organism evidence="1 2">
    <name type="scientific">Heyndrickxia sporothermodurans</name>
    <dbReference type="NCBI Taxonomy" id="46224"/>
    <lineage>
        <taxon>Bacteria</taxon>
        <taxon>Bacillati</taxon>
        <taxon>Bacillota</taxon>
        <taxon>Bacilli</taxon>
        <taxon>Bacillales</taxon>
        <taxon>Bacillaceae</taxon>
        <taxon>Heyndrickxia</taxon>
    </lineage>
</organism>
<accession>A0A150LGB2</accession>
<keyword evidence="2" id="KW-1185">Reference proteome</keyword>
<dbReference type="AlphaFoldDB" id="A0A150LGB2"/>
<evidence type="ECO:0000313" key="2">
    <source>
        <dbReference type="Proteomes" id="UP000075666"/>
    </source>
</evidence>
<name>A0A150LGB2_9BACI</name>
<reference evidence="1 2" key="1">
    <citation type="submission" date="2016-01" db="EMBL/GenBank/DDBJ databases">
        <title>Genome Sequences of Twelve Sporeforming Bacillus Species Isolated from Foods.</title>
        <authorList>
            <person name="Berendsen E.M."/>
            <person name="Wells-Bennik M.H."/>
            <person name="Krawcyk A.O."/>
            <person name="De Jong A."/>
            <person name="Holsappel S."/>
            <person name="Eijlander R.T."/>
            <person name="Kuipers O.P."/>
        </authorList>
    </citation>
    <scope>NUCLEOTIDE SEQUENCE [LARGE SCALE GENOMIC DNA]</scope>
    <source>
        <strain evidence="1 2">B4102</strain>
    </source>
</reference>
<comment type="caution">
    <text evidence="1">The sequence shown here is derived from an EMBL/GenBank/DDBJ whole genome shotgun (WGS) entry which is preliminary data.</text>
</comment>
<dbReference type="Proteomes" id="UP000075666">
    <property type="component" value="Unassembled WGS sequence"/>
</dbReference>